<accession>E6PY80</accession>
<dbReference type="AlphaFoldDB" id="E6PY80"/>
<comment type="caution">
    <text evidence="2">The sequence shown here is derived from an EMBL/GenBank/DDBJ whole genome shotgun (WGS) entry which is preliminary data.</text>
</comment>
<gene>
    <name evidence="2" type="ORF">CARN3_0853</name>
</gene>
<organism evidence="2">
    <name type="scientific">mine drainage metagenome</name>
    <dbReference type="NCBI Taxonomy" id="410659"/>
    <lineage>
        <taxon>unclassified sequences</taxon>
        <taxon>metagenomes</taxon>
        <taxon>ecological metagenomes</taxon>
    </lineage>
</organism>
<evidence type="ECO:0000256" key="1">
    <source>
        <dbReference type="SAM" id="MobiDB-lite"/>
    </source>
</evidence>
<evidence type="ECO:0000313" key="2">
    <source>
        <dbReference type="EMBL" id="CBH99889.1"/>
    </source>
</evidence>
<feature type="region of interest" description="Disordered" evidence="1">
    <location>
        <begin position="39"/>
        <end position="61"/>
    </location>
</feature>
<sequence>MTAIYVALCLGRVSRKMLERYSHVRMEAKRTAMETLANSSKVAGYDTNHDTNGRPVNAGPV</sequence>
<protein>
    <submittedName>
        <fullName evidence="2">Uncharacterized protein</fullName>
    </submittedName>
</protein>
<reference evidence="2" key="1">
    <citation type="submission" date="2009-10" db="EMBL/GenBank/DDBJ databases">
        <title>Diversity of trophic interactions inside an arsenic-rich microbial ecosystem.</title>
        <authorList>
            <person name="Bertin P.N."/>
            <person name="Heinrich-Salmeron A."/>
            <person name="Pelletier E."/>
            <person name="Goulhen-Chollet F."/>
            <person name="Arsene-Ploetze F."/>
            <person name="Gallien S."/>
            <person name="Calteau A."/>
            <person name="Vallenet D."/>
            <person name="Casiot C."/>
            <person name="Chane-Woon-Ming B."/>
            <person name="Giloteaux L."/>
            <person name="Barakat M."/>
            <person name="Bonnefoy V."/>
            <person name="Bruneel O."/>
            <person name="Chandler M."/>
            <person name="Cleiss J."/>
            <person name="Duran R."/>
            <person name="Elbaz-Poulichet F."/>
            <person name="Fonknechten N."/>
            <person name="Lauga B."/>
            <person name="Mornico D."/>
            <person name="Ortet P."/>
            <person name="Schaeffer C."/>
            <person name="Siguier P."/>
            <person name="Alexander Thil Smith A."/>
            <person name="Van Dorsselaer A."/>
            <person name="Weissenbach J."/>
            <person name="Medigue C."/>
            <person name="Le Paslier D."/>
        </authorList>
    </citation>
    <scope>NUCLEOTIDE SEQUENCE</scope>
</reference>
<name>E6PY80_9ZZZZ</name>
<proteinExistence type="predicted"/>
<dbReference type="EMBL" id="CABN01000064">
    <property type="protein sequence ID" value="CBH99889.1"/>
    <property type="molecule type" value="Genomic_DNA"/>
</dbReference>